<dbReference type="Pfam" id="PF00481">
    <property type="entry name" value="PP2C"/>
    <property type="match status" value="1"/>
</dbReference>
<feature type="compositionally biased region" description="Basic and acidic residues" evidence="5">
    <location>
        <begin position="1483"/>
        <end position="1501"/>
    </location>
</feature>
<feature type="region of interest" description="Disordered" evidence="5">
    <location>
        <begin position="715"/>
        <end position="734"/>
    </location>
</feature>
<dbReference type="PANTHER" id="PTHR10825:SF29">
    <property type="entry name" value="POLYCOMB GROUP RING FINGER PROTEIN 1"/>
    <property type="match status" value="1"/>
</dbReference>
<protein>
    <submittedName>
        <fullName evidence="6">PPM-type phosphatase domain-containing protein</fullName>
    </submittedName>
</protein>
<feature type="compositionally biased region" description="Polar residues" evidence="5">
    <location>
        <begin position="1590"/>
        <end position="1604"/>
    </location>
</feature>
<dbReference type="GO" id="GO:0004721">
    <property type="term" value="F:phosphoprotein phosphatase activity"/>
    <property type="evidence" value="ECO:0007669"/>
    <property type="project" value="UniProtKB-KW"/>
</dbReference>
<evidence type="ECO:0000313" key="6">
    <source>
        <dbReference type="EnsemblMetazoa" id="AGAP029545-PA"/>
    </source>
</evidence>
<feature type="region of interest" description="Disordered" evidence="5">
    <location>
        <begin position="757"/>
        <end position="913"/>
    </location>
</feature>
<feature type="compositionally biased region" description="Polar residues" evidence="5">
    <location>
        <begin position="1424"/>
        <end position="1444"/>
    </location>
</feature>
<dbReference type="EMBL" id="AAAB01008799">
    <property type="status" value="NOT_ANNOTATED_CDS"/>
    <property type="molecule type" value="Genomic_DNA"/>
</dbReference>
<feature type="region of interest" description="Disordered" evidence="5">
    <location>
        <begin position="1149"/>
        <end position="1207"/>
    </location>
</feature>
<evidence type="ECO:0000256" key="1">
    <source>
        <dbReference type="ARBA" id="ARBA00022723"/>
    </source>
</evidence>
<evidence type="ECO:0000313" key="7">
    <source>
        <dbReference type="Proteomes" id="UP000007062"/>
    </source>
</evidence>
<feature type="compositionally biased region" description="Low complexity" evidence="5">
    <location>
        <begin position="1605"/>
        <end position="1661"/>
    </location>
</feature>
<feature type="compositionally biased region" description="Low complexity" evidence="5">
    <location>
        <begin position="1521"/>
        <end position="1571"/>
    </location>
</feature>
<feature type="compositionally biased region" description="Low complexity" evidence="5">
    <location>
        <begin position="1860"/>
        <end position="1872"/>
    </location>
</feature>
<keyword evidence="3 4" id="KW-0904">Protein phosphatase</keyword>
<dbReference type="GO" id="GO:0000122">
    <property type="term" value="P:negative regulation of transcription by RNA polymerase II"/>
    <property type="evidence" value="ECO:0000318"/>
    <property type="project" value="GO_Central"/>
</dbReference>
<evidence type="ECO:0000256" key="5">
    <source>
        <dbReference type="SAM" id="MobiDB-lite"/>
    </source>
</evidence>
<dbReference type="PROSITE" id="PS01032">
    <property type="entry name" value="PPM_1"/>
    <property type="match status" value="1"/>
</dbReference>
<feature type="compositionally biased region" description="Low complexity" evidence="5">
    <location>
        <begin position="1785"/>
        <end position="1809"/>
    </location>
</feature>
<feature type="compositionally biased region" description="Acidic residues" evidence="5">
    <location>
        <begin position="779"/>
        <end position="791"/>
    </location>
</feature>
<dbReference type="VEuPathDB" id="VectorBase:AGAP029545"/>
<dbReference type="Gene3D" id="3.60.40.10">
    <property type="entry name" value="PPM-type phosphatase domain"/>
    <property type="match status" value="1"/>
</dbReference>
<feature type="region of interest" description="Disordered" evidence="5">
    <location>
        <begin position="1897"/>
        <end position="1918"/>
    </location>
</feature>
<name>A0A453YZU8_ANOGA</name>
<dbReference type="SMART" id="SM00331">
    <property type="entry name" value="PP2C_SIG"/>
    <property type="match status" value="1"/>
</dbReference>
<evidence type="ECO:0000256" key="2">
    <source>
        <dbReference type="ARBA" id="ARBA00022801"/>
    </source>
</evidence>
<evidence type="ECO:0000256" key="4">
    <source>
        <dbReference type="RuleBase" id="RU003465"/>
    </source>
</evidence>
<proteinExistence type="inferred from homology"/>
<reference evidence="6" key="3">
    <citation type="submission" date="2021-01" db="UniProtKB">
        <authorList>
            <consortium name="EnsemblMetazoa"/>
        </authorList>
    </citation>
    <scope>IDENTIFICATION</scope>
    <source>
        <strain evidence="6">PEST</strain>
    </source>
</reference>
<comment type="similarity">
    <text evidence="4">Belongs to the PP2C family.</text>
</comment>
<dbReference type="VEuPathDB" id="VectorBase:AGAMI1_014226"/>
<feature type="region of interest" description="Disordered" evidence="5">
    <location>
        <begin position="1521"/>
        <end position="1872"/>
    </location>
</feature>
<accession>A0A453YZU8</accession>
<dbReference type="Proteomes" id="UP000007062">
    <property type="component" value="Chromosome 2R"/>
</dbReference>
<feature type="compositionally biased region" description="Acidic residues" evidence="5">
    <location>
        <begin position="1159"/>
        <end position="1171"/>
    </location>
</feature>
<feature type="compositionally biased region" description="Low complexity" evidence="5">
    <location>
        <begin position="1731"/>
        <end position="1778"/>
    </location>
</feature>
<dbReference type="CDD" id="cd00143">
    <property type="entry name" value="PP2Cc"/>
    <property type="match status" value="1"/>
</dbReference>
<reference evidence="6 7" key="2">
    <citation type="journal article" date="2004" name="Trends Parasitol.">
        <title>The Anopheles gambiae genome: an update.</title>
        <authorList>
            <person name="Mongin E."/>
            <person name="Louis C."/>
            <person name="Holt R.A."/>
            <person name="Birney E."/>
            <person name="Collins F.H."/>
        </authorList>
    </citation>
    <scope>NUCLEOTIDE SEQUENCE [LARGE SCALE GENOMIC DNA]</scope>
    <source>
        <strain evidence="6 7">PEST</strain>
    </source>
</reference>
<feature type="compositionally biased region" description="Low complexity" evidence="5">
    <location>
        <begin position="1673"/>
        <end position="1724"/>
    </location>
</feature>
<feature type="compositionally biased region" description="Basic and acidic residues" evidence="5">
    <location>
        <begin position="1172"/>
        <end position="1181"/>
    </location>
</feature>
<reference evidence="6 7" key="1">
    <citation type="journal article" date="2002" name="Science">
        <title>The genome sequence of the malaria mosquito Anopheles gambiae.</title>
        <authorList>
            <person name="Holt R.A."/>
            <person name="Subramanian G.M."/>
            <person name="Halpern A."/>
            <person name="Sutton G.G."/>
            <person name="Charlab R."/>
            <person name="Nusskern D.R."/>
            <person name="Wincker P."/>
            <person name="Clark A.G."/>
            <person name="Ribeiro J.M."/>
            <person name="Wides R."/>
            <person name="Salzberg S.L."/>
            <person name="Loftus B."/>
            <person name="Yandell M."/>
            <person name="Majoros W.H."/>
            <person name="Rusch D.B."/>
            <person name="Lai Z."/>
            <person name="Kraft C.L."/>
            <person name="Abril J.F."/>
            <person name="Anthouard V."/>
            <person name="Arensburger P."/>
            <person name="Atkinson P.W."/>
            <person name="Baden H."/>
            <person name="de Berardinis V."/>
            <person name="Baldwin D."/>
            <person name="Benes V."/>
            <person name="Biedler J."/>
            <person name="Blass C."/>
            <person name="Bolanos R."/>
            <person name="Boscus D."/>
            <person name="Barnstead M."/>
            <person name="Cai S."/>
            <person name="Center A."/>
            <person name="Chaturverdi K."/>
            <person name="Christophides G.K."/>
            <person name="Chrystal M.A."/>
            <person name="Clamp M."/>
            <person name="Cravchik A."/>
            <person name="Curwen V."/>
            <person name="Dana A."/>
            <person name="Delcher A."/>
            <person name="Dew I."/>
            <person name="Evans C.A."/>
            <person name="Flanigan M."/>
            <person name="Grundschober-Freimoser A."/>
            <person name="Friedli L."/>
            <person name="Gu Z."/>
            <person name="Guan P."/>
            <person name="Guigo R."/>
            <person name="Hillenmeyer M.E."/>
            <person name="Hladun S.L."/>
            <person name="Hogan J.R."/>
            <person name="Hong Y.S."/>
            <person name="Hoover J."/>
            <person name="Jaillon O."/>
            <person name="Ke Z."/>
            <person name="Kodira C."/>
            <person name="Kokoza E."/>
            <person name="Koutsos A."/>
            <person name="Letunic I."/>
            <person name="Levitsky A."/>
            <person name="Liang Y."/>
            <person name="Lin J.J."/>
            <person name="Lobo N.F."/>
            <person name="Lopez J.R."/>
            <person name="Malek J.A."/>
            <person name="McIntosh T.C."/>
            <person name="Meister S."/>
            <person name="Miller J."/>
            <person name="Mobarry C."/>
            <person name="Mongin E."/>
            <person name="Murphy S.D."/>
            <person name="O'Brochta D.A."/>
            <person name="Pfannkoch C."/>
            <person name="Qi R."/>
            <person name="Regier M.A."/>
            <person name="Remington K."/>
            <person name="Shao H."/>
            <person name="Sharakhova M.V."/>
            <person name="Sitter C.D."/>
            <person name="Shetty J."/>
            <person name="Smith T.J."/>
            <person name="Strong R."/>
            <person name="Sun J."/>
            <person name="Thomasova D."/>
            <person name="Ton L.Q."/>
            <person name="Topalis P."/>
            <person name="Tu Z."/>
            <person name="Unger M.F."/>
            <person name="Walenz B."/>
            <person name="Wang A."/>
            <person name="Wang J."/>
            <person name="Wang M."/>
            <person name="Wang X."/>
            <person name="Woodford K.J."/>
            <person name="Wortman J.R."/>
            <person name="Wu M."/>
            <person name="Yao A."/>
            <person name="Zdobnov E.M."/>
            <person name="Zhang H."/>
            <person name="Zhao Q."/>
            <person name="Zhao S."/>
            <person name="Zhu S.C."/>
            <person name="Zhimulev I."/>
            <person name="Coluzzi M."/>
            <person name="della Torre A."/>
            <person name="Roth C.W."/>
            <person name="Louis C."/>
            <person name="Kalush F."/>
            <person name="Mural R.J."/>
            <person name="Myers E.W."/>
            <person name="Adams M.D."/>
            <person name="Smith H.O."/>
            <person name="Broder S."/>
            <person name="Gardner M.J."/>
            <person name="Fraser C.M."/>
            <person name="Birney E."/>
            <person name="Bork P."/>
            <person name="Brey P.T."/>
            <person name="Venter J.C."/>
            <person name="Weissenbach J."/>
            <person name="Kafatos F.C."/>
            <person name="Collins F.H."/>
            <person name="Hoffman S.L."/>
        </authorList>
    </citation>
    <scope>NUCLEOTIDE SEQUENCE [LARGE SCALE GENOMIC DNA]</scope>
    <source>
        <strain evidence="6 7">PEST</strain>
    </source>
</reference>
<dbReference type="InterPro" id="IPR001932">
    <property type="entry name" value="PPM-type_phosphatase-like_dom"/>
</dbReference>
<dbReference type="PANTHER" id="PTHR10825">
    <property type="entry name" value="RING FINGER DOMAIN-CONTAINING, POLYCOMB GROUP COMPONENT"/>
    <property type="match status" value="1"/>
</dbReference>
<feature type="compositionally biased region" description="Low complexity" evidence="5">
    <location>
        <begin position="848"/>
        <end position="868"/>
    </location>
</feature>
<sequence>MDPLEQARVFLDCFQTNANPDDPLPAWVPIYHLKQDEIEPAIIDWIRTYLDQFGCPQCILPLIIRTVLEEVLSNCKENPKSCGLNGQEYNTLQLNHEVILRVNQTCLGLLDNAKLNNLLAQLGTDQPDGAAGGGAIAPGPKVHFSRGLKHRRRTMEDRHVCLPDFNTLFRTKDTEPTAFYGVYDGHGGQEAASFAASYLHYYIAQSEHYPHDMEQAFRDGFLKTDQLFLEKCENHHLNSGSTAVACVHHTRSQRIDVAWVGDSQAILVRRNPGEGVYKPIVHPTHVASDPDERERIDREGGCVIPWNGQFRVSGQLAITRAIGNRFYKPYVTANPAVSLNQCTEDDLLLILASDGLWEGYNEYLTSMFVLYAIRKFPDDPQKVTDCLISFAKHKTRDNITVIIVFLKDPQTIIKETPFIEQIEAKARLRSSQNMEINEAASNGFLAENNAIGMEDHKTYDDIQNFMVESAMLEPKSAASTLCVGPMDDMGFLSDGGLGPETDVDGVHDSKQQSPSPLLEEAVKSAELLDNGDMMEHETAHVADSGAEEPQHHHNPFAQSLNVPLDLAPSMGMGEAANTTDYEEEEPTSPSSLSAADPPVDLSEEDQLVHAVPHVNGNGEHHHYDELTETIGDELVGGGDGGNGASEKLDAAEIVPALKAELNADELVPLKTIDEPIVNDLLGADAIVDNKLIDQLDSFGIPEAIRRQLIEQQQVSGGAAMLHEHDEDDDDGQLMMGEEKQSDYDGADDGAEKEDLHHEKVFDSDYGTDRHSADVKQDDDAGCCEDSEEDEWDYVKVNSEEQQQQQQHEQESQPAPEKQPEESTPSDENTLPVEYSSSINSFAPEEPPQQENDVLQQQQPVQEVEQQQFEEQHQQQQEEEVEVNCEKEEQQQVEETPAQESNEEEEDGAAESRVVAEHHDEVAAVPNTNEPAAAVADILGDYAAESTVSESANEVDDVISSTGGETKEVVNLLNDFNEDVLPPAADAPVCDTNSETVNEEETSEPVVPAYDLPSDSVNMEASMYGGSVGDQPHSPETPMSPVENFPAQQQQQQYSHEKDMFGSGMDDTMSPTTDGEELNEKHLYETEEKSMNLLQQQQQQQDGSGGGDYGWSLNPEAKEFVPVTGSVGGGGAEINPKMHELREDAIVAQSPRKGTMSSMEDLDVPAETDFQTEMDKRPHEFEEYGGENGENGGADESGAGESHLRSPLTVHPFDLSEFNEQTVVEQQLLAGSGDMANGVGDYENAGADLLAQPTVADVDAEMELLNKVQELPDDEEEKPQEPLVDAQEVAPVQAQYAHEEFDQLVKPEETYSAKEELSVEQKETVDISPSSVDLAHQMDNLMLEGGEMYHGRVEDYPADQVPRGASSDISQSPEFKMLQSSIEQQLGKTSGSSSPFAGGESELAAYHKEASALEASVYDPEPGLLSSQEPAASVDSSEQQASQNYMDLMGGAPDQKADPEPMVEAAKPQESAELPAEPEQPIASDDKKAEEPQVVEAEKESADVAGTAVAAAAAAATVAVAAAAATAAATSKPTAKPKAPSTTAAKKTTASAKPSASAAVSKDSAATKSAATRVGSSSTTTAARKPLAKAPTSSSGPAAARTTTGKPSTDAAKAAPATKTTASSVAAARTKAASATSTTKTATSASSTTKAASASSVTRTAAPKPTTGSAGAAPKPSSRLSTASSTTTRTVTSRPSSAVSSASVPSKTSTTTTTTAKRTVAAKSSLTNGTSATDGAATRTTKTTTSSTVPRTGAATRTSATAGSGLAGKTSSSSTTAAAKKPLLDAKTTASKTASSSTAAGRTTTTTRTSLAPKAATAGATSPSVRKVQQNGVAAKKSTTSAVSPAPGTKKPAPITRPKGTATTAAAAPAAAKTNGVVGTVTEAAVPVDAAPVAVTSPPVQPEQQLPADQLLVPVPQAM</sequence>
<dbReference type="GO" id="GO:1990841">
    <property type="term" value="F:promoter-specific chromatin binding"/>
    <property type="evidence" value="ECO:0000318"/>
    <property type="project" value="GO_Central"/>
</dbReference>
<keyword evidence="1" id="KW-0479">Metal-binding</keyword>
<dbReference type="InParanoid" id="A0A453YZU8"/>
<feature type="compositionally biased region" description="Basic and acidic residues" evidence="5">
    <location>
        <begin position="1077"/>
        <end position="1089"/>
    </location>
</feature>
<dbReference type="GO" id="GO:0035102">
    <property type="term" value="C:PRC1 complex"/>
    <property type="evidence" value="ECO:0000318"/>
    <property type="project" value="GO_Central"/>
</dbReference>
<feature type="region of interest" description="Disordered" evidence="5">
    <location>
        <begin position="981"/>
        <end position="1115"/>
    </location>
</feature>
<dbReference type="SMART" id="SM00332">
    <property type="entry name" value="PP2Cc"/>
    <property type="match status" value="1"/>
</dbReference>
<feature type="compositionally biased region" description="Polar residues" evidence="5">
    <location>
        <begin position="821"/>
        <end position="840"/>
    </location>
</feature>
<dbReference type="InterPro" id="IPR000222">
    <property type="entry name" value="PP2C_BS"/>
</dbReference>
<feature type="region of interest" description="Disordered" evidence="5">
    <location>
        <begin position="1416"/>
        <end position="1503"/>
    </location>
</feature>
<feature type="compositionally biased region" description="Basic and acidic residues" evidence="5">
    <location>
        <begin position="757"/>
        <end position="778"/>
    </location>
</feature>
<dbReference type="PROSITE" id="PS51746">
    <property type="entry name" value="PPM_2"/>
    <property type="match status" value="1"/>
</dbReference>
<evidence type="ECO:0000256" key="3">
    <source>
        <dbReference type="ARBA" id="ARBA00022912"/>
    </source>
</evidence>
<feature type="compositionally biased region" description="Polar residues" evidence="5">
    <location>
        <begin position="1366"/>
        <end position="1394"/>
    </location>
</feature>
<dbReference type="SUPFAM" id="SSF81606">
    <property type="entry name" value="PP2C-like"/>
    <property type="match status" value="1"/>
</dbReference>
<dbReference type="EnsemblMetazoa" id="AGAP029545-RA">
    <property type="protein sequence ID" value="AGAP029545-PA"/>
    <property type="gene ID" value="AGAP029545"/>
</dbReference>
<feature type="compositionally biased region" description="Polar residues" evidence="5">
    <location>
        <begin position="1818"/>
        <end position="1842"/>
    </location>
</feature>
<feature type="region of interest" description="Disordered" evidence="5">
    <location>
        <begin position="564"/>
        <end position="600"/>
    </location>
</feature>
<feature type="region of interest" description="Disordered" evidence="5">
    <location>
        <begin position="492"/>
        <end position="517"/>
    </location>
</feature>
<feature type="region of interest" description="Disordered" evidence="5">
    <location>
        <begin position="1356"/>
        <end position="1401"/>
    </location>
</feature>
<keyword evidence="2 4" id="KW-0378">Hydrolase</keyword>
<dbReference type="GO" id="GO:0046872">
    <property type="term" value="F:metal ion binding"/>
    <property type="evidence" value="ECO:0007669"/>
    <property type="project" value="UniProtKB-KW"/>
</dbReference>
<organism evidence="6 7">
    <name type="scientific">Anopheles gambiae</name>
    <name type="common">African malaria mosquito</name>
    <dbReference type="NCBI Taxonomy" id="7165"/>
    <lineage>
        <taxon>Eukaryota</taxon>
        <taxon>Metazoa</taxon>
        <taxon>Ecdysozoa</taxon>
        <taxon>Arthropoda</taxon>
        <taxon>Hexapoda</taxon>
        <taxon>Insecta</taxon>
        <taxon>Pterygota</taxon>
        <taxon>Neoptera</taxon>
        <taxon>Endopterygota</taxon>
        <taxon>Diptera</taxon>
        <taxon>Nematocera</taxon>
        <taxon>Culicoidea</taxon>
        <taxon>Culicidae</taxon>
        <taxon>Anophelinae</taxon>
        <taxon>Anopheles</taxon>
    </lineage>
</organism>
<dbReference type="InterPro" id="IPR036457">
    <property type="entry name" value="PPM-type-like_dom_sf"/>
</dbReference>
<keyword evidence="7" id="KW-1185">Reference proteome</keyword>